<dbReference type="OrthoDB" id="10549943at2759"/>
<comment type="caution">
    <text evidence="1">The sequence shown here is derived from an EMBL/GenBank/DDBJ whole genome shotgun (WGS) entry which is preliminary data.</text>
</comment>
<dbReference type="EMBL" id="AYLP01000209">
    <property type="protein sequence ID" value="ESS62119.1"/>
    <property type="molecule type" value="Genomic_DNA"/>
</dbReference>
<protein>
    <submittedName>
        <fullName evidence="1">Uncharacterized protein</fullName>
    </submittedName>
</protein>
<evidence type="ECO:0000313" key="1">
    <source>
        <dbReference type="EMBL" id="ESS62119.1"/>
    </source>
</evidence>
<accession>V5B3H0</accession>
<sequence>MPVLHVSVSCVWSNAFLAYASQAPLLDTSKMRVTRGSKTLDVCSRASTFQQKGAYTHAAVEEVSVYIVLSVPTPHPSVSAVVHEFRTAGLKFLK</sequence>
<dbReference type="Proteomes" id="UP000017861">
    <property type="component" value="Unassembled WGS sequence"/>
</dbReference>
<organism evidence="1 2">
    <name type="scientific">Trypanosoma cruzi Dm28c</name>
    <dbReference type="NCBI Taxonomy" id="1416333"/>
    <lineage>
        <taxon>Eukaryota</taxon>
        <taxon>Discoba</taxon>
        <taxon>Euglenozoa</taxon>
        <taxon>Kinetoplastea</taxon>
        <taxon>Metakinetoplastina</taxon>
        <taxon>Trypanosomatida</taxon>
        <taxon>Trypanosomatidae</taxon>
        <taxon>Trypanosoma</taxon>
        <taxon>Schizotrypanum</taxon>
    </lineage>
</organism>
<reference evidence="1 2" key="1">
    <citation type="journal article" date="2014" name="Genome Announc.">
        <title>Trypanosoma cruzi Clone Dm28c Draft Genome Sequence.</title>
        <authorList>
            <person name="Grisard E.C."/>
            <person name="Teixeira S.M."/>
            <person name="de Almeida L.G."/>
            <person name="Stoco P.H."/>
            <person name="Gerber A.L."/>
            <person name="Talavera-Lopez C."/>
            <person name="Lima O.C."/>
            <person name="Andersson B."/>
            <person name="de Vasconcelos A.T."/>
        </authorList>
    </citation>
    <scope>NUCLEOTIDE SEQUENCE [LARGE SCALE GENOMIC DNA]</scope>
    <source>
        <strain evidence="1 2">Dm28c</strain>
    </source>
</reference>
<proteinExistence type="predicted"/>
<dbReference type="AlphaFoldDB" id="V5B3H0"/>
<name>V5B3H0_TRYCR</name>
<evidence type="ECO:0000313" key="2">
    <source>
        <dbReference type="Proteomes" id="UP000017861"/>
    </source>
</evidence>
<dbReference type="VEuPathDB" id="TriTrypDB:TCDM_10242"/>
<gene>
    <name evidence="1" type="ORF">TCDM_10242</name>
</gene>